<dbReference type="PROSITE" id="PS00370">
    <property type="entry name" value="PEP_ENZYMES_PHOS_SITE"/>
    <property type="match status" value="1"/>
</dbReference>
<evidence type="ECO:0000256" key="13">
    <source>
        <dbReference type="ARBA" id="ARBA00033470"/>
    </source>
</evidence>
<feature type="domain" description="Pyruvate phosphate dikinase AMP/ATP-binding" evidence="18">
    <location>
        <begin position="52"/>
        <end position="373"/>
    </location>
</feature>
<dbReference type="PIRSF" id="PIRSF000854">
    <property type="entry name" value="PEP_synthase"/>
    <property type="match status" value="1"/>
</dbReference>
<dbReference type="EMBL" id="CP000159">
    <property type="protein sequence ID" value="ABC45427.1"/>
    <property type="molecule type" value="Genomic_DNA"/>
</dbReference>
<dbReference type="Gene3D" id="3.20.20.60">
    <property type="entry name" value="Phosphoenolpyruvate-binding domains"/>
    <property type="match status" value="1"/>
</dbReference>
<dbReference type="InterPro" id="IPR036637">
    <property type="entry name" value="Phosphohistidine_dom_sf"/>
</dbReference>
<keyword evidence="11 15" id="KW-0067">ATP-binding</keyword>
<feature type="compositionally biased region" description="Low complexity" evidence="16">
    <location>
        <begin position="1"/>
        <end position="22"/>
    </location>
</feature>
<dbReference type="GO" id="GO:0005524">
    <property type="term" value="F:ATP binding"/>
    <property type="evidence" value="ECO:0007669"/>
    <property type="project" value="UniProtKB-KW"/>
</dbReference>
<dbReference type="InterPro" id="IPR018274">
    <property type="entry name" value="PEP_util_AS"/>
</dbReference>
<evidence type="ECO:0000256" key="6">
    <source>
        <dbReference type="ARBA" id="ARBA00021623"/>
    </source>
</evidence>
<dbReference type="InterPro" id="IPR040442">
    <property type="entry name" value="Pyrv_kinase-like_dom_sf"/>
</dbReference>
<dbReference type="FunFam" id="3.30.1490.20:FF:000010">
    <property type="entry name" value="Phosphoenolpyruvate synthase"/>
    <property type="match status" value="1"/>
</dbReference>
<evidence type="ECO:0000256" key="10">
    <source>
        <dbReference type="ARBA" id="ARBA00022777"/>
    </source>
</evidence>
<dbReference type="GO" id="GO:0046872">
    <property type="term" value="F:metal ion binding"/>
    <property type="evidence" value="ECO:0007669"/>
    <property type="project" value="UniProtKB-KW"/>
</dbReference>
<dbReference type="NCBIfam" id="TIGR01418">
    <property type="entry name" value="PEP_synth"/>
    <property type="match status" value="1"/>
</dbReference>
<feature type="domain" description="PEP-utilising enzyme mobile" evidence="17">
    <location>
        <begin position="414"/>
        <end position="483"/>
    </location>
</feature>
<evidence type="ECO:0000313" key="21">
    <source>
        <dbReference type="Proteomes" id="UP000008674"/>
    </source>
</evidence>
<dbReference type="PATRIC" id="fig|309807.25.peg.1176"/>
<evidence type="ECO:0000259" key="17">
    <source>
        <dbReference type="Pfam" id="PF00391"/>
    </source>
</evidence>
<evidence type="ECO:0000256" key="14">
    <source>
        <dbReference type="ARBA" id="ARBA00047700"/>
    </source>
</evidence>
<reference evidence="20 21" key="1">
    <citation type="journal article" date="2005" name="Proc. Natl. Acad. Sci. U.S.A.">
        <title>The genome of Salinibacter ruber: convergence and gene exchange among hyperhalophilic bacteria and archaea.</title>
        <authorList>
            <person name="Mongodin E.F."/>
            <person name="Nelson K.E."/>
            <person name="Daugherty S."/>
            <person name="Deboy R.T."/>
            <person name="Wister J."/>
            <person name="Khouri H."/>
            <person name="Weidman J."/>
            <person name="Walsh D.A."/>
            <person name="Papke R.T."/>
            <person name="Sanchez Perez G."/>
            <person name="Sharma A.K."/>
            <person name="Nesbo C.L."/>
            <person name="MacLeod D."/>
            <person name="Bapteste E."/>
            <person name="Doolittle W.F."/>
            <person name="Charlebois R.L."/>
            <person name="Legault B."/>
            <person name="Rodriguez-Valera F."/>
        </authorList>
    </citation>
    <scope>NUCLEOTIDE SEQUENCE [LARGE SCALE GENOMIC DNA]</scope>
    <source>
        <strain evidence="21">DSM 13855 / CECT 5946 / M31</strain>
    </source>
</reference>
<dbReference type="EnsemblBacteria" id="ABC45427">
    <property type="protein sequence ID" value="ABC45427"/>
    <property type="gene ID" value="SRU_1138"/>
</dbReference>
<dbReference type="GO" id="GO:0008986">
    <property type="term" value="F:pyruvate, water dikinase activity"/>
    <property type="evidence" value="ECO:0007669"/>
    <property type="project" value="UniProtKB-EC"/>
</dbReference>
<dbReference type="Gene3D" id="3.30.470.20">
    <property type="entry name" value="ATP-grasp fold, B domain"/>
    <property type="match status" value="1"/>
</dbReference>
<dbReference type="SUPFAM" id="SSF56059">
    <property type="entry name" value="Glutathione synthetase ATP-binding domain-like"/>
    <property type="match status" value="1"/>
</dbReference>
<evidence type="ECO:0000256" key="4">
    <source>
        <dbReference type="ARBA" id="ARBA00007837"/>
    </source>
</evidence>
<evidence type="ECO:0000256" key="7">
    <source>
        <dbReference type="ARBA" id="ARBA00022679"/>
    </source>
</evidence>
<evidence type="ECO:0000256" key="8">
    <source>
        <dbReference type="ARBA" id="ARBA00022723"/>
    </source>
</evidence>
<dbReference type="eggNOG" id="COG1080">
    <property type="taxonomic scope" value="Bacteria"/>
</dbReference>
<dbReference type="InterPro" id="IPR015813">
    <property type="entry name" value="Pyrv/PenolPyrv_kinase-like_dom"/>
</dbReference>
<dbReference type="SUPFAM" id="SSF52009">
    <property type="entry name" value="Phosphohistidine domain"/>
    <property type="match status" value="1"/>
</dbReference>
<keyword evidence="10 15" id="KW-0418">Kinase</keyword>
<evidence type="ECO:0000256" key="3">
    <source>
        <dbReference type="ARBA" id="ARBA00004742"/>
    </source>
</evidence>
<protein>
    <recommendedName>
        <fullName evidence="6 15">Phosphoenolpyruvate synthase</fullName>
        <shortName evidence="15">PEP synthase</shortName>
        <ecNumber evidence="5 15">2.7.9.2</ecNumber>
    </recommendedName>
    <alternativeName>
        <fullName evidence="13 15">Pyruvate, water dikinase</fullName>
    </alternativeName>
</protein>
<evidence type="ECO:0000256" key="1">
    <source>
        <dbReference type="ARBA" id="ARBA00001946"/>
    </source>
</evidence>
<dbReference type="STRING" id="309807.SRU_1138"/>
<dbReference type="Proteomes" id="UP000008674">
    <property type="component" value="Chromosome"/>
</dbReference>
<dbReference type="SUPFAM" id="SSF51621">
    <property type="entry name" value="Phosphoenolpyruvate/pyruvate domain"/>
    <property type="match status" value="1"/>
</dbReference>
<dbReference type="Gene3D" id="3.30.1490.20">
    <property type="entry name" value="ATP-grasp fold, A domain"/>
    <property type="match status" value="1"/>
</dbReference>
<comment type="similarity">
    <text evidence="4 15">Belongs to the PEP-utilizing enzyme family.</text>
</comment>
<comment type="cofactor">
    <cofactor evidence="1 15">
        <name>Mg(2+)</name>
        <dbReference type="ChEBI" id="CHEBI:18420"/>
    </cofactor>
</comment>
<evidence type="ECO:0000256" key="9">
    <source>
        <dbReference type="ARBA" id="ARBA00022741"/>
    </source>
</evidence>
<evidence type="ECO:0000256" key="11">
    <source>
        <dbReference type="ARBA" id="ARBA00022840"/>
    </source>
</evidence>
<dbReference type="PANTHER" id="PTHR43030:SF1">
    <property type="entry name" value="PHOSPHOENOLPYRUVATE SYNTHASE"/>
    <property type="match status" value="1"/>
</dbReference>
<dbReference type="OrthoDB" id="9765468at2"/>
<dbReference type="KEGG" id="sru:SRU_1138"/>
<keyword evidence="7 15" id="KW-0808">Transferase</keyword>
<dbReference type="InterPro" id="IPR008279">
    <property type="entry name" value="PEP-util_enz_mobile_dom"/>
</dbReference>
<gene>
    <name evidence="20" type="primary">ppsA</name>
    <name evidence="20" type="ordered locus">SRU_1138</name>
</gene>
<comment type="catalytic activity">
    <reaction evidence="14 15">
        <text>pyruvate + ATP + H2O = phosphoenolpyruvate + AMP + phosphate + 2 H(+)</text>
        <dbReference type="Rhea" id="RHEA:11364"/>
        <dbReference type="ChEBI" id="CHEBI:15361"/>
        <dbReference type="ChEBI" id="CHEBI:15377"/>
        <dbReference type="ChEBI" id="CHEBI:15378"/>
        <dbReference type="ChEBI" id="CHEBI:30616"/>
        <dbReference type="ChEBI" id="CHEBI:43474"/>
        <dbReference type="ChEBI" id="CHEBI:58702"/>
        <dbReference type="ChEBI" id="CHEBI:456215"/>
        <dbReference type="EC" id="2.7.9.2"/>
    </reaction>
</comment>
<dbReference type="Pfam" id="PF02896">
    <property type="entry name" value="PEP-utilizers_C"/>
    <property type="match status" value="1"/>
</dbReference>
<evidence type="ECO:0000256" key="16">
    <source>
        <dbReference type="SAM" id="MobiDB-lite"/>
    </source>
</evidence>
<dbReference type="HOGENOM" id="CLU_007308_6_2_10"/>
<dbReference type="EC" id="2.7.9.2" evidence="5 15"/>
<dbReference type="AlphaFoldDB" id="Q2S3G7"/>
<proteinExistence type="inferred from homology"/>
<dbReference type="GO" id="GO:0006094">
    <property type="term" value="P:gluconeogenesis"/>
    <property type="evidence" value="ECO:0007669"/>
    <property type="project" value="UniProtKB-UniPathway"/>
</dbReference>
<keyword evidence="9 15" id="KW-0547">Nucleotide-binding</keyword>
<evidence type="ECO:0000256" key="12">
    <source>
        <dbReference type="ARBA" id="ARBA00022842"/>
    </source>
</evidence>
<evidence type="ECO:0000256" key="2">
    <source>
        <dbReference type="ARBA" id="ARBA00002988"/>
    </source>
</evidence>
<keyword evidence="21" id="KW-1185">Reference proteome</keyword>
<feature type="domain" description="PEP-utilising enzyme C-terminal" evidence="19">
    <location>
        <begin position="511"/>
        <end position="820"/>
    </location>
</feature>
<dbReference type="NCBIfam" id="NF005057">
    <property type="entry name" value="PRK06464.1"/>
    <property type="match status" value="1"/>
</dbReference>
<feature type="region of interest" description="Disordered" evidence="16">
    <location>
        <begin position="1"/>
        <end position="35"/>
    </location>
</feature>
<name>Q2S3G7_SALRD</name>
<evidence type="ECO:0000256" key="5">
    <source>
        <dbReference type="ARBA" id="ARBA00011996"/>
    </source>
</evidence>
<comment type="function">
    <text evidence="2 15">Catalyzes the phosphorylation of pyruvate to phosphoenolpyruvate.</text>
</comment>
<dbReference type="PANTHER" id="PTHR43030">
    <property type="entry name" value="PHOSPHOENOLPYRUVATE SYNTHASE"/>
    <property type="match status" value="1"/>
</dbReference>
<comment type="pathway">
    <text evidence="3 15">Carbohydrate biosynthesis; gluconeogenesis.</text>
</comment>
<evidence type="ECO:0000313" key="20">
    <source>
        <dbReference type="EMBL" id="ABC45427.1"/>
    </source>
</evidence>
<dbReference type="InterPro" id="IPR023151">
    <property type="entry name" value="PEP_util_CS"/>
</dbReference>
<sequence>MFGTSAHASSGHRSSSFLSSVVPPSPMPNATTPSRTASAIRWFETLDNEDISLVGGKNASLGEMIGALKDSGIRVPDGFATTADTYRRFLEANDLTEHIRAELDAWNAGEQSLNETGTTIRTRIRQGAFPEDVAEEIREGYRSLSAAYGADAADVAVRSSATAEDLPDASFAGQQESYLDVRGVTAVLTACKRCFASLFTDRALGYREKQGFDHLDVALSVGIQKMVRADKSGVLFTIDTETGFPDTSVINAAYGLGESVVKGIVNPDQYTVYTPFVEDETLSPILEKTQGDQAQKIVSTGEGGTTTMPTTEDEQSGFVLSDEEILALTRWGKIIEEHYDRPMDVEWARDRDSGDLFVVQARPETVQSQQAAGTLRTYRLTEEASPLVTGVGIGTSIVSGTTRVLDSVDEAERFEDGDILVTEMTDPDWGPILERAGGVVTNRGGRTSHAAIVSRELGIPAVIGSETATEALRDDQTVTLSCAHSDAGQVYEGELDYESEEIDLDALPDPDTRVMLNLASPSAALDWWKLPVEGVGLARMEYVINNIIKVHPLALVAFDEVEDKTAQRRIEKLTEGYDDKGEYFVDHLSRGIATIAAAQHPHPVIVRLSDFKTNEYADLIGGGGFEPEEANPMLGWRGASRYYSDAYEKGFALECRALKRVRDEMGFTNVVAMVPFCRTPEEADRVLDVMADHGLKRGTNGLEVYVMAEIPANIALADKFAERFDGFSIGTNDLTQLTLGVGRDAERLTHLFDERNAAVKRRIAELIEDAHAAGRPVGICGQAPSDYPEFAEFLVEAGIDSISVTPDSVPNVLRHVAQAEARAA</sequence>
<keyword evidence="8 15" id="KW-0479">Metal-binding</keyword>
<dbReference type="InterPro" id="IPR013815">
    <property type="entry name" value="ATP_grasp_subdomain_1"/>
</dbReference>
<dbReference type="Gene3D" id="3.50.30.10">
    <property type="entry name" value="Phosphohistidine domain"/>
    <property type="match status" value="1"/>
</dbReference>
<evidence type="ECO:0000256" key="15">
    <source>
        <dbReference type="PIRNR" id="PIRNR000854"/>
    </source>
</evidence>
<dbReference type="Pfam" id="PF01326">
    <property type="entry name" value="PPDK_N"/>
    <property type="match status" value="1"/>
</dbReference>
<dbReference type="InterPro" id="IPR000121">
    <property type="entry name" value="PEP_util_C"/>
</dbReference>
<keyword evidence="12 15" id="KW-0460">Magnesium</keyword>
<dbReference type="UniPathway" id="UPA00138"/>
<dbReference type="InterPro" id="IPR002192">
    <property type="entry name" value="PPDK_AMP/ATP-bd"/>
</dbReference>
<dbReference type="InterPro" id="IPR006319">
    <property type="entry name" value="PEP_synth"/>
</dbReference>
<dbReference type="Pfam" id="PF00391">
    <property type="entry name" value="PEP-utilizers"/>
    <property type="match status" value="1"/>
</dbReference>
<evidence type="ECO:0000259" key="19">
    <source>
        <dbReference type="Pfam" id="PF02896"/>
    </source>
</evidence>
<organism evidence="20 21">
    <name type="scientific">Salinibacter ruber (strain DSM 13855 / M31)</name>
    <dbReference type="NCBI Taxonomy" id="309807"/>
    <lineage>
        <taxon>Bacteria</taxon>
        <taxon>Pseudomonadati</taxon>
        <taxon>Rhodothermota</taxon>
        <taxon>Rhodothermia</taxon>
        <taxon>Rhodothermales</taxon>
        <taxon>Salinibacteraceae</taxon>
        <taxon>Salinibacter</taxon>
    </lineage>
</organism>
<dbReference type="PROSITE" id="PS00742">
    <property type="entry name" value="PEP_ENZYMES_2"/>
    <property type="match status" value="1"/>
</dbReference>
<dbReference type="eggNOG" id="COG0574">
    <property type="taxonomic scope" value="Bacteria"/>
</dbReference>
<accession>Q2S3G7</accession>
<evidence type="ECO:0000259" key="18">
    <source>
        <dbReference type="Pfam" id="PF01326"/>
    </source>
</evidence>